<reference evidence="1" key="1">
    <citation type="journal article" date="2019" name="Environ. Microbiol.">
        <title>Fungal ecological strategies reflected in gene transcription - a case study of two litter decomposers.</title>
        <authorList>
            <person name="Barbi F."/>
            <person name="Kohler A."/>
            <person name="Barry K."/>
            <person name="Baskaran P."/>
            <person name="Daum C."/>
            <person name="Fauchery L."/>
            <person name="Ihrmark K."/>
            <person name="Kuo A."/>
            <person name="LaButti K."/>
            <person name="Lipzen A."/>
            <person name="Morin E."/>
            <person name="Grigoriev I.V."/>
            <person name="Henrissat B."/>
            <person name="Lindahl B."/>
            <person name="Martin F."/>
        </authorList>
    </citation>
    <scope>NUCLEOTIDE SEQUENCE</scope>
    <source>
        <strain evidence="1">JB14</strain>
    </source>
</reference>
<protein>
    <submittedName>
        <fullName evidence="1">Uncharacterized protein</fullName>
    </submittedName>
</protein>
<dbReference type="OrthoDB" id="2933582at2759"/>
<name>A0A6A4HV67_9AGAR</name>
<keyword evidence="2" id="KW-1185">Reference proteome</keyword>
<evidence type="ECO:0000313" key="2">
    <source>
        <dbReference type="Proteomes" id="UP000799118"/>
    </source>
</evidence>
<dbReference type="AlphaFoldDB" id="A0A6A4HV67"/>
<accession>A0A6A4HV67</accession>
<dbReference type="Proteomes" id="UP000799118">
    <property type="component" value="Unassembled WGS sequence"/>
</dbReference>
<dbReference type="EMBL" id="ML769436">
    <property type="protein sequence ID" value="KAE9402359.1"/>
    <property type="molecule type" value="Genomic_DNA"/>
</dbReference>
<organism evidence="1 2">
    <name type="scientific">Gymnopus androsaceus JB14</name>
    <dbReference type="NCBI Taxonomy" id="1447944"/>
    <lineage>
        <taxon>Eukaryota</taxon>
        <taxon>Fungi</taxon>
        <taxon>Dikarya</taxon>
        <taxon>Basidiomycota</taxon>
        <taxon>Agaricomycotina</taxon>
        <taxon>Agaricomycetes</taxon>
        <taxon>Agaricomycetidae</taxon>
        <taxon>Agaricales</taxon>
        <taxon>Marasmiineae</taxon>
        <taxon>Omphalotaceae</taxon>
        <taxon>Gymnopus</taxon>
    </lineage>
</organism>
<proteinExistence type="predicted"/>
<gene>
    <name evidence="1" type="ORF">BT96DRAFT_991328</name>
</gene>
<sequence length="180" mass="20737">MISSFVSLAVQQSQAAEHDFPTPLRQLFLEKQDWKLWQPRKEYFIIYDLMQWHETLSDELRSAFYNSWDVGFLYLEAKFTNLGISSLREVLCKYSNLKLSSIAVVPKADLQRCLTLAYDSQAAQQVFAGRQWVQIKQGLYQGDIGLVLKDFQDGDSSTGVRVFIIPQLDFTNEDHPSTSK</sequence>
<evidence type="ECO:0000313" key="1">
    <source>
        <dbReference type="EMBL" id="KAE9402359.1"/>
    </source>
</evidence>